<evidence type="ECO:0000256" key="4">
    <source>
        <dbReference type="ARBA" id="ARBA00022527"/>
    </source>
</evidence>
<feature type="domain" description="AGC-kinase C-terminal" evidence="14">
    <location>
        <begin position="334"/>
        <end position="409"/>
    </location>
</feature>
<dbReference type="InterPro" id="IPR011009">
    <property type="entry name" value="Kinase-like_dom_sf"/>
</dbReference>
<evidence type="ECO:0000259" key="12">
    <source>
        <dbReference type="PROSITE" id="PS50003"/>
    </source>
</evidence>
<evidence type="ECO:0000256" key="3">
    <source>
        <dbReference type="ARBA" id="ARBA00022473"/>
    </source>
</evidence>
<comment type="similarity">
    <text evidence="1">Belongs to the protein kinase superfamily. AGC Ser/Thr protein kinase family. RAC subfamily.</text>
</comment>
<comment type="catalytic activity">
    <reaction evidence="11">
        <text>L-seryl-[protein] + ATP = O-phospho-L-seryl-[protein] + ADP + H(+)</text>
        <dbReference type="Rhea" id="RHEA:17989"/>
        <dbReference type="Rhea" id="RHEA-COMP:9863"/>
        <dbReference type="Rhea" id="RHEA-COMP:11604"/>
        <dbReference type="ChEBI" id="CHEBI:15378"/>
        <dbReference type="ChEBI" id="CHEBI:29999"/>
        <dbReference type="ChEBI" id="CHEBI:30616"/>
        <dbReference type="ChEBI" id="CHEBI:83421"/>
        <dbReference type="ChEBI" id="CHEBI:456216"/>
        <dbReference type="EC" id="2.7.11.1"/>
    </reaction>
</comment>
<dbReference type="Pfam" id="PF00069">
    <property type="entry name" value="Pkinase"/>
    <property type="match status" value="1"/>
</dbReference>
<evidence type="ECO:0000259" key="14">
    <source>
        <dbReference type="PROSITE" id="PS51285"/>
    </source>
</evidence>
<dbReference type="InterPro" id="IPR011993">
    <property type="entry name" value="PH-like_dom_sf"/>
</dbReference>
<evidence type="ECO:0000259" key="13">
    <source>
        <dbReference type="PROSITE" id="PS50011"/>
    </source>
</evidence>
<dbReference type="InterPro" id="IPR017892">
    <property type="entry name" value="Pkinase_C"/>
</dbReference>
<dbReference type="SMART" id="SM00233">
    <property type="entry name" value="PH"/>
    <property type="match status" value="1"/>
</dbReference>
<dbReference type="InterPro" id="IPR000719">
    <property type="entry name" value="Prot_kinase_dom"/>
</dbReference>
<feature type="domain" description="Protein kinase" evidence="13">
    <location>
        <begin position="38"/>
        <end position="333"/>
    </location>
</feature>
<dbReference type="Pfam" id="PF00433">
    <property type="entry name" value="Pkinase_C"/>
    <property type="match status" value="1"/>
</dbReference>
<sequence length="415" mass="47205">MNIEASTTLATTRRVKEGWLLKRGEHIKNWRPRFFVLFEDGSLIGFKNRPGEDLTNPLNSFTVKGCQIMKVDKPKPNTFLVRGLQLTTVIERMFNAENDADRNQWCTSIQSVAENLTGYSPPADVDVAFQDASAPDRPVAIGTPTNDRLCFVMEYVNGGELFFHLSRERIFSEDKARFYSAEILSAIGYLHEQGVVYRDLKLENLLLDKDGHIKIADFGLCKEYITYGARTKTFCGTPEYLAPEVLDENDYGRAVDWWGLGVVMYEMMCGRLPFFNTDHDVLFEMILMAEVKFPRTLSEHAKSLLSALLVKDPARRLGGGRGDSADIQAHPFFASINWDDLIARKYEPPFKPQVSDATDTRYFEQEFTGESVELTPPRNGILTSITEEVDAPYFTEFSYHGDRRGSQMSIDHEDH</sequence>
<keyword evidence="4" id="KW-0723">Serine/threonine-protein kinase</keyword>
<evidence type="ECO:0000313" key="16">
    <source>
        <dbReference type="Proteomes" id="UP000192578"/>
    </source>
</evidence>
<dbReference type="SMART" id="SM00220">
    <property type="entry name" value="S_TKc"/>
    <property type="match status" value="1"/>
</dbReference>
<evidence type="ECO:0000313" key="15">
    <source>
        <dbReference type="EMBL" id="OWA50571.1"/>
    </source>
</evidence>
<keyword evidence="5" id="KW-0597">Phosphoprotein</keyword>
<proteinExistence type="inferred from homology"/>
<dbReference type="GO" id="GO:0008582">
    <property type="term" value="P:regulation of synaptic assembly at neuromuscular junction"/>
    <property type="evidence" value="ECO:0007669"/>
    <property type="project" value="UniProtKB-ARBA"/>
</dbReference>
<dbReference type="Gene3D" id="3.30.200.20">
    <property type="entry name" value="Phosphorylase Kinase, domain 1"/>
    <property type="match status" value="1"/>
</dbReference>
<dbReference type="PROSITE" id="PS50003">
    <property type="entry name" value="PH_DOMAIN"/>
    <property type="match status" value="1"/>
</dbReference>
<keyword evidence="7" id="KW-0547">Nucleotide-binding</keyword>
<evidence type="ECO:0000256" key="1">
    <source>
        <dbReference type="ARBA" id="ARBA00006935"/>
    </source>
</evidence>
<comment type="caution">
    <text evidence="15">The sequence shown here is derived from an EMBL/GenBank/DDBJ whole genome shotgun (WGS) entry which is preliminary data.</text>
</comment>
<name>A0A9X6RKD0_HYPEX</name>
<keyword evidence="9" id="KW-0067">ATP-binding</keyword>
<dbReference type="EMBL" id="MTYJ01000196">
    <property type="protein sequence ID" value="OWA50571.1"/>
    <property type="molecule type" value="Genomic_DNA"/>
</dbReference>
<evidence type="ECO:0000256" key="11">
    <source>
        <dbReference type="ARBA" id="ARBA00048679"/>
    </source>
</evidence>
<accession>A0A9X6RKD0</accession>
<dbReference type="InterPro" id="IPR039026">
    <property type="entry name" value="PH_PKB"/>
</dbReference>
<comment type="catalytic activity">
    <reaction evidence="10">
        <text>L-threonyl-[protein] + ATP = O-phospho-L-threonyl-[protein] + ADP + H(+)</text>
        <dbReference type="Rhea" id="RHEA:46608"/>
        <dbReference type="Rhea" id="RHEA-COMP:11060"/>
        <dbReference type="Rhea" id="RHEA-COMP:11605"/>
        <dbReference type="ChEBI" id="CHEBI:15378"/>
        <dbReference type="ChEBI" id="CHEBI:30013"/>
        <dbReference type="ChEBI" id="CHEBI:30616"/>
        <dbReference type="ChEBI" id="CHEBI:61977"/>
        <dbReference type="ChEBI" id="CHEBI:456216"/>
        <dbReference type="EC" id="2.7.11.1"/>
    </reaction>
</comment>
<keyword evidence="16" id="KW-1185">Reference proteome</keyword>
<dbReference type="InterPro" id="IPR008271">
    <property type="entry name" value="Ser/Thr_kinase_AS"/>
</dbReference>
<dbReference type="Gene3D" id="1.10.510.10">
    <property type="entry name" value="Transferase(Phosphotransferase) domain 1"/>
    <property type="match status" value="1"/>
</dbReference>
<evidence type="ECO:0000256" key="6">
    <source>
        <dbReference type="ARBA" id="ARBA00022679"/>
    </source>
</evidence>
<dbReference type="Proteomes" id="UP000192578">
    <property type="component" value="Unassembled WGS sequence"/>
</dbReference>
<keyword evidence="3" id="KW-0217">Developmental protein</keyword>
<evidence type="ECO:0000256" key="9">
    <source>
        <dbReference type="ARBA" id="ARBA00022840"/>
    </source>
</evidence>
<dbReference type="InterPro" id="IPR000961">
    <property type="entry name" value="AGC-kinase_C"/>
</dbReference>
<dbReference type="PANTHER" id="PTHR24351">
    <property type="entry name" value="RIBOSOMAL PROTEIN S6 KINASE"/>
    <property type="match status" value="1"/>
</dbReference>
<evidence type="ECO:0000256" key="7">
    <source>
        <dbReference type="ARBA" id="ARBA00022741"/>
    </source>
</evidence>
<feature type="domain" description="PH" evidence="12">
    <location>
        <begin position="13"/>
        <end position="114"/>
    </location>
</feature>
<dbReference type="Gene3D" id="2.30.29.30">
    <property type="entry name" value="Pleckstrin-homology domain (PH domain)/Phosphotyrosine-binding domain (PTB)"/>
    <property type="match status" value="1"/>
</dbReference>
<gene>
    <name evidence="15" type="ORF">BV898_15082</name>
</gene>
<evidence type="ECO:0000256" key="2">
    <source>
        <dbReference type="ARBA" id="ARBA00012513"/>
    </source>
</evidence>
<protein>
    <recommendedName>
        <fullName evidence="2">non-specific serine/threonine protein kinase</fullName>
        <ecNumber evidence="2">2.7.11.1</ecNumber>
    </recommendedName>
</protein>
<dbReference type="FunFam" id="2.30.29.30:FF:000404">
    <property type="entry name" value="Non-specific serine/threonine protein kinase"/>
    <property type="match status" value="1"/>
</dbReference>
<dbReference type="InterPro" id="IPR001849">
    <property type="entry name" value="PH_domain"/>
</dbReference>
<dbReference type="PROSITE" id="PS00108">
    <property type="entry name" value="PROTEIN_KINASE_ST"/>
    <property type="match status" value="1"/>
</dbReference>
<dbReference type="Pfam" id="PF00169">
    <property type="entry name" value="PH"/>
    <property type="match status" value="1"/>
</dbReference>
<evidence type="ECO:0000256" key="8">
    <source>
        <dbReference type="ARBA" id="ARBA00022777"/>
    </source>
</evidence>
<dbReference type="SMART" id="SM00133">
    <property type="entry name" value="S_TK_X"/>
    <property type="match status" value="1"/>
</dbReference>
<dbReference type="PROSITE" id="PS50011">
    <property type="entry name" value="PROTEIN_KINASE_DOM"/>
    <property type="match status" value="1"/>
</dbReference>
<dbReference type="PROSITE" id="PS51285">
    <property type="entry name" value="AGC_KINASE_CTER"/>
    <property type="match status" value="1"/>
</dbReference>
<dbReference type="SUPFAM" id="SSF50729">
    <property type="entry name" value="PH domain-like"/>
    <property type="match status" value="1"/>
</dbReference>
<reference evidence="16" key="1">
    <citation type="submission" date="2017-01" db="EMBL/GenBank/DDBJ databases">
        <title>Comparative genomics of anhydrobiosis in the tardigrade Hypsibius dujardini.</title>
        <authorList>
            <person name="Yoshida Y."/>
            <person name="Koutsovoulos G."/>
            <person name="Laetsch D."/>
            <person name="Stevens L."/>
            <person name="Kumar S."/>
            <person name="Horikawa D."/>
            <person name="Ishino K."/>
            <person name="Komine S."/>
            <person name="Tomita M."/>
            <person name="Blaxter M."/>
            <person name="Arakawa K."/>
        </authorList>
    </citation>
    <scope>NUCLEOTIDE SEQUENCE [LARGE SCALE GENOMIC DNA]</scope>
    <source>
        <strain evidence="16">Z151</strain>
    </source>
</reference>
<dbReference type="EC" id="2.7.11.1" evidence="2"/>
<dbReference type="GO" id="GO:0005524">
    <property type="term" value="F:ATP binding"/>
    <property type="evidence" value="ECO:0007669"/>
    <property type="project" value="UniProtKB-KW"/>
</dbReference>
<evidence type="ECO:0000256" key="10">
    <source>
        <dbReference type="ARBA" id="ARBA00047899"/>
    </source>
</evidence>
<keyword evidence="8 15" id="KW-0418">Kinase</keyword>
<dbReference type="FunFam" id="1.10.510.10:FF:000033">
    <property type="entry name" value="Non-specific serine/threonine protein kinase"/>
    <property type="match status" value="1"/>
</dbReference>
<dbReference type="AlphaFoldDB" id="A0A9X6RKD0"/>
<keyword evidence="6" id="KW-0808">Transferase</keyword>
<dbReference type="CDD" id="cd01241">
    <property type="entry name" value="PH_PKB"/>
    <property type="match status" value="1"/>
</dbReference>
<dbReference type="OrthoDB" id="63267at2759"/>
<organism evidence="15 16">
    <name type="scientific">Hypsibius exemplaris</name>
    <name type="common">Freshwater tardigrade</name>
    <dbReference type="NCBI Taxonomy" id="2072580"/>
    <lineage>
        <taxon>Eukaryota</taxon>
        <taxon>Metazoa</taxon>
        <taxon>Ecdysozoa</taxon>
        <taxon>Tardigrada</taxon>
        <taxon>Eutardigrada</taxon>
        <taxon>Parachela</taxon>
        <taxon>Hypsibioidea</taxon>
        <taxon>Hypsibiidae</taxon>
        <taxon>Hypsibius</taxon>
    </lineage>
</organism>
<dbReference type="GO" id="GO:0004674">
    <property type="term" value="F:protein serine/threonine kinase activity"/>
    <property type="evidence" value="ECO:0007669"/>
    <property type="project" value="UniProtKB-KW"/>
</dbReference>
<dbReference type="SUPFAM" id="SSF56112">
    <property type="entry name" value="Protein kinase-like (PK-like)"/>
    <property type="match status" value="1"/>
</dbReference>
<evidence type="ECO:0000256" key="5">
    <source>
        <dbReference type="ARBA" id="ARBA00022553"/>
    </source>
</evidence>
<dbReference type="GO" id="GO:0008286">
    <property type="term" value="P:insulin receptor signaling pathway"/>
    <property type="evidence" value="ECO:0007669"/>
    <property type="project" value="UniProtKB-ARBA"/>
</dbReference>